<evidence type="ECO:0000313" key="13">
    <source>
        <dbReference type="Proteomes" id="UP000076744"/>
    </source>
</evidence>
<dbReference type="AlphaFoldDB" id="A0A167SBT1"/>
<dbReference type="InterPro" id="IPR039261">
    <property type="entry name" value="FNR_nucleotide-bd"/>
</dbReference>
<feature type="compositionally biased region" description="Basic and acidic residues" evidence="8">
    <location>
        <begin position="560"/>
        <end position="573"/>
    </location>
</feature>
<dbReference type="SUPFAM" id="SSF52343">
    <property type="entry name" value="Ferredoxin reductase-like, C-terminal NADP-linked domain"/>
    <property type="match status" value="1"/>
</dbReference>
<dbReference type="GeneID" id="30022689"/>
<feature type="transmembrane region" description="Helical" evidence="9">
    <location>
        <begin position="293"/>
        <end position="310"/>
    </location>
</feature>
<dbReference type="InterPro" id="IPR013130">
    <property type="entry name" value="Fe3_Rdtase_TM_dom"/>
</dbReference>
<keyword evidence="2" id="KW-0813">Transport</keyword>
<dbReference type="PANTHER" id="PTHR32361">
    <property type="entry name" value="FERRIC/CUPRIC REDUCTASE TRANSMEMBRANE COMPONENT"/>
    <property type="match status" value="1"/>
</dbReference>
<dbReference type="PANTHER" id="PTHR32361:SF9">
    <property type="entry name" value="FERRIC REDUCTASE TRANSMEMBRANE COMPONENT 3-RELATED"/>
    <property type="match status" value="1"/>
</dbReference>
<dbReference type="CDD" id="cd06186">
    <property type="entry name" value="NOX_Duox_like_FAD_NADP"/>
    <property type="match status" value="1"/>
</dbReference>
<dbReference type="GO" id="GO:0005886">
    <property type="term" value="C:plasma membrane"/>
    <property type="evidence" value="ECO:0007669"/>
    <property type="project" value="TreeGrafter"/>
</dbReference>
<evidence type="ECO:0000256" key="4">
    <source>
        <dbReference type="ARBA" id="ARBA00022989"/>
    </source>
</evidence>
<feature type="transmembrane region" description="Helical" evidence="9">
    <location>
        <begin position="330"/>
        <end position="351"/>
    </location>
</feature>
<evidence type="ECO:0000256" key="6">
    <source>
        <dbReference type="ARBA" id="ARBA00023136"/>
    </source>
</evidence>
<dbReference type="InterPro" id="IPR051410">
    <property type="entry name" value="Ferric/Cupric_Reductase"/>
</dbReference>
<keyword evidence="3 9" id="KW-0812">Transmembrane</keyword>
<evidence type="ECO:0000256" key="7">
    <source>
        <dbReference type="ARBA" id="ARBA00023180"/>
    </source>
</evidence>
<dbReference type="SFLD" id="SFLDS00052">
    <property type="entry name" value="Ferric_Reductase_Domain"/>
    <property type="match status" value="1"/>
</dbReference>
<feature type="signal peptide" evidence="10">
    <location>
        <begin position="1"/>
        <end position="21"/>
    </location>
</feature>
<dbReference type="STRING" id="1081104.A0A167SBT1"/>
<evidence type="ECO:0000313" key="12">
    <source>
        <dbReference type="EMBL" id="OAA59462.1"/>
    </source>
</evidence>
<dbReference type="SFLD" id="SFLDG01168">
    <property type="entry name" value="Ferric_reductase_subgroup_(FRE"/>
    <property type="match status" value="1"/>
</dbReference>
<proteinExistence type="predicted"/>
<evidence type="ECO:0000256" key="2">
    <source>
        <dbReference type="ARBA" id="ARBA00022448"/>
    </source>
</evidence>
<organism evidence="12 13">
    <name type="scientific">Cordyceps fumosorosea (strain ARSEF 2679)</name>
    <name type="common">Isaria fumosorosea</name>
    <dbReference type="NCBI Taxonomy" id="1081104"/>
    <lineage>
        <taxon>Eukaryota</taxon>
        <taxon>Fungi</taxon>
        <taxon>Dikarya</taxon>
        <taxon>Ascomycota</taxon>
        <taxon>Pezizomycotina</taxon>
        <taxon>Sordariomycetes</taxon>
        <taxon>Hypocreomycetidae</taxon>
        <taxon>Hypocreales</taxon>
        <taxon>Cordycipitaceae</taxon>
        <taxon>Cordyceps</taxon>
    </lineage>
</organism>
<dbReference type="Gene3D" id="3.40.50.80">
    <property type="entry name" value="Nucleotide-binding domain of ferredoxin-NADP reductase (FNR) module"/>
    <property type="match status" value="2"/>
</dbReference>
<sequence length="769" mass="83795">MVAFNPGCWLLVAAAVPAVRGDGVGIIGVGKTMYQPWCAYACRSVIGGSTLLCTPAHEPSAPAGGGHAPPRTPESCYAGDAAFLQTLALCIDTYCPGSDAPRVGALEEYWGGHAAAGMLADFSWVPAMTYQEALRRARLDEQSSAKNRSTTTTPASGIHEHHGVHARHGHVEEEEPDTTPVNTTLPVVKPGAPLNVTSFIRMSDWLKNYNGHKTFELNEAGHSKYTIVITVVPFVLAIVASLPRFLTPLTRSPSWAWINAMLVYPPLFGSRHRQPVGARVLGGGYVPSRGQSLYIAIIVALNAVLLVVPYTRLQPQSTFATTREQEISTIGCRAGLMAMGNAVVLVVFAGRNNPLLALTGWNYDTYLLLHRVFGYLAILHTVVHSVLLLVYYTVFGGYETEVKKAYWIWGVVATLAAVLLWPASVLAVRKRFYEAFLSVHHLLVVIFLVGYFYHIFYRYSFKWGYEIWCYVAGAAWGVERLVRLARMALMGRRTADVAFVPGSDGEYLRVDIDGAHAGGLVYLYFPTLSWRFWENHPFSVAASFSVRDVHSDSSSSTDAESAKEDKVMEEGKRPADIETIREARPPRKTVFAPVHDHRISILVRVQSGMTARLAARVSAAAGHRIRLPVVVEGPYHASSASELAQCTSIVCIAGGVGVSAVLPILRSHAGCRRRLFWGARGEGIVEECGRDVLDLPAAVRVEVSVGERLDIPAILREELLARTGERGPTGIVVCGPPGMADDVRNEVCRLARSGALARGVVLLDEAFTW</sequence>
<keyword evidence="13" id="KW-1185">Reference proteome</keyword>
<evidence type="ECO:0000256" key="10">
    <source>
        <dbReference type="SAM" id="SignalP"/>
    </source>
</evidence>
<feature type="domain" description="FAD-binding FR-type" evidence="11">
    <location>
        <begin position="474"/>
        <end position="641"/>
    </location>
</feature>
<dbReference type="InterPro" id="IPR017927">
    <property type="entry name" value="FAD-bd_FR_type"/>
</dbReference>
<dbReference type="Pfam" id="PF01794">
    <property type="entry name" value="Ferric_reduct"/>
    <property type="match status" value="1"/>
</dbReference>
<dbReference type="GO" id="GO:0006879">
    <property type="term" value="P:intracellular iron ion homeostasis"/>
    <property type="evidence" value="ECO:0007669"/>
    <property type="project" value="TreeGrafter"/>
</dbReference>
<name>A0A167SBT1_CORFA</name>
<dbReference type="Proteomes" id="UP000076744">
    <property type="component" value="Unassembled WGS sequence"/>
</dbReference>
<dbReference type="GO" id="GO:0015677">
    <property type="term" value="P:copper ion import"/>
    <property type="evidence" value="ECO:0007669"/>
    <property type="project" value="TreeGrafter"/>
</dbReference>
<dbReference type="RefSeq" id="XP_018702978.1">
    <property type="nucleotide sequence ID" value="XM_018850001.1"/>
</dbReference>
<evidence type="ECO:0000256" key="3">
    <source>
        <dbReference type="ARBA" id="ARBA00022692"/>
    </source>
</evidence>
<evidence type="ECO:0000259" key="11">
    <source>
        <dbReference type="PROSITE" id="PS51384"/>
    </source>
</evidence>
<keyword evidence="5" id="KW-0406">Ion transport</keyword>
<feature type="chain" id="PRO_5007892171" evidence="10">
    <location>
        <begin position="22"/>
        <end position="769"/>
    </location>
</feature>
<feature type="region of interest" description="Disordered" evidence="8">
    <location>
        <begin position="550"/>
        <end position="573"/>
    </location>
</feature>
<dbReference type="PROSITE" id="PS51384">
    <property type="entry name" value="FAD_FR"/>
    <property type="match status" value="1"/>
</dbReference>
<keyword evidence="4 9" id="KW-1133">Transmembrane helix</keyword>
<dbReference type="OrthoDB" id="167398at2759"/>
<comment type="subcellular location">
    <subcellularLocation>
        <location evidence="1">Membrane</location>
        <topology evidence="1">Multi-pass membrane protein</topology>
    </subcellularLocation>
</comment>
<evidence type="ECO:0000256" key="8">
    <source>
        <dbReference type="SAM" id="MobiDB-lite"/>
    </source>
</evidence>
<feature type="transmembrane region" description="Helical" evidence="9">
    <location>
        <begin position="406"/>
        <end position="428"/>
    </location>
</feature>
<keyword evidence="6 9" id="KW-0472">Membrane</keyword>
<dbReference type="GO" id="GO:0000293">
    <property type="term" value="F:ferric-chelate reductase activity"/>
    <property type="evidence" value="ECO:0007669"/>
    <property type="project" value="TreeGrafter"/>
</dbReference>
<dbReference type="EMBL" id="AZHB01000016">
    <property type="protein sequence ID" value="OAA59462.1"/>
    <property type="molecule type" value="Genomic_DNA"/>
</dbReference>
<reference evidence="12 13" key="1">
    <citation type="journal article" date="2016" name="Genome Biol. Evol.">
        <title>Divergent and convergent evolution of fungal pathogenicity.</title>
        <authorList>
            <person name="Shang Y."/>
            <person name="Xiao G."/>
            <person name="Zheng P."/>
            <person name="Cen K."/>
            <person name="Zhan S."/>
            <person name="Wang C."/>
        </authorList>
    </citation>
    <scope>NUCLEOTIDE SEQUENCE [LARGE SCALE GENOMIC DNA]</scope>
    <source>
        <strain evidence="12 13">ARSEF 2679</strain>
    </source>
</reference>
<keyword evidence="10" id="KW-0732">Signal</keyword>
<comment type="caution">
    <text evidence="12">The sequence shown here is derived from an EMBL/GenBank/DDBJ whole genome shotgun (WGS) entry which is preliminary data.</text>
</comment>
<evidence type="ECO:0000256" key="5">
    <source>
        <dbReference type="ARBA" id="ARBA00023065"/>
    </source>
</evidence>
<gene>
    <name evidence="12" type="ORF">ISF_06397</name>
</gene>
<feature type="transmembrane region" description="Helical" evidence="9">
    <location>
        <begin position="225"/>
        <end position="246"/>
    </location>
</feature>
<evidence type="ECO:0000256" key="9">
    <source>
        <dbReference type="SAM" id="Phobius"/>
    </source>
</evidence>
<feature type="region of interest" description="Disordered" evidence="8">
    <location>
        <begin position="139"/>
        <end position="162"/>
    </location>
</feature>
<feature type="compositionally biased region" description="Polar residues" evidence="8">
    <location>
        <begin position="144"/>
        <end position="155"/>
    </location>
</feature>
<keyword evidence="7" id="KW-0325">Glycoprotein</keyword>
<evidence type="ECO:0000256" key="1">
    <source>
        <dbReference type="ARBA" id="ARBA00004141"/>
    </source>
</evidence>
<feature type="transmembrane region" description="Helical" evidence="9">
    <location>
        <begin position="435"/>
        <end position="457"/>
    </location>
</feature>
<feature type="transmembrane region" description="Helical" evidence="9">
    <location>
        <begin position="372"/>
        <end position="394"/>
    </location>
</feature>
<dbReference type="GO" id="GO:0006826">
    <property type="term" value="P:iron ion transport"/>
    <property type="evidence" value="ECO:0007669"/>
    <property type="project" value="TreeGrafter"/>
</dbReference>
<protein>
    <submittedName>
        <fullName evidence="12">Ferric-chelate reductase (Fre2)</fullName>
    </submittedName>
</protein>
<accession>A0A167SBT1</accession>